<sequence length="68" mass="7417">MQTSKQTAMTDEALEAVVPVITDDVNLLGVPGVLVEMSPDEADSWGAYHSDPIEVEEAWKDSLLQSKE</sequence>
<dbReference type="Proteomes" id="UP000490535">
    <property type="component" value="Unassembled WGS sequence"/>
</dbReference>
<name>A0A833PKV7_ACIBZ</name>
<organism evidence="1 2">
    <name type="scientific">Acinetobacter bereziniae</name>
    <name type="common">Acinetobacter genomosp. 10</name>
    <dbReference type="NCBI Taxonomy" id="106648"/>
    <lineage>
        <taxon>Bacteria</taxon>
        <taxon>Pseudomonadati</taxon>
        <taxon>Pseudomonadota</taxon>
        <taxon>Gammaproteobacteria</taxon>
        <taxon>Moraxellales</taxon>
        <taxon>Moraxellaceae</taxon>
        <taxon>Acinetobacter</taxon>
    </lineage>
</organism>
<dbReference type="AlphaFoldDB" id="A0A833PKV7"/>
<evidence type="ECO:0000313" key="2">
    <source>
        <dbReference type="Proteomes" id="UP000490535"/>
    </source>
</evidence>
<dbReference type="EMBL" id="WNDP01000003">
    <property type="protein sequence ID" value="KAF1028144.1"/>
    <property type="molecule type" value="Genomic_DNA"/>
</dbReference>
<protein>
    <submittedName>
        <fullName evidence="1">Uncharacterized protein</fullName>
    </submittedName>
</protein>
<reference evidence="2" key="1">
    <citation type="journal article" date="2020" name="MBio">
        <title>Horizontal gene transfer to a defensive symbiont with a reduced genome amongst a multipartite beetle microbiome.</title>
        <authorList>
            <person name="Waterworth S.C."/>
            <person name="Florez L.V."/>
            <person name="Rees E.R."/>
            <person name="Hertweck C."/>
            <person name="Kaltenpoth M."/>
            <person name="Kwan J.C."/>
        </authorList>
    </citation>
    <scope>NUCLEOTIDE SEQUENCE [LARGE SCALE GENOMIC DNA]</scope>
</reference>
<gene>
    <name evidence="1" type="ORF">GAK29_00240</name>
</gene>
<comment type="caution">
    <text evidence="1">The sequence shown here is derived from an EMBL/GenBank/DDBJ whole genome shotgun (WGS) entry which is preliminary data.</text>
</comment>
<accession>A0A833PKV7</accession>
<evidence type="ECO:0000313" key="1">
    <source>
        <dbReference type="EMBL" id="KAF1028144.1"/>
    </source>
</evidence>
<proteinExistence type="predicted"/>